<organism evidence="3 4">
    <name type="scientific">Belnapia rosea</name>
    <dbReference type="NCBI Taxonomy" id="938405"/>
    <lineage>
        <taxon>Bacteria</taxon>
        <taxon>Pseudomonadati</taxon>
        <taxon>Pseudomonadota</taxon>
        <taxon>Alphaproteobacteria</taxon>
        <taxon>Acetobacterales</taxon>
        <taxon>Roseomonadaceae</taxon>
        <taxon>Belnapia</taxon>
    </lineage>
</organism>
<evidence type="ECO:0000313" key="4">
    <source>
        <dbReference type="Proteomes" id="UP000198925"/>
    </source>
</evidence>
<reference evidence="3 4" key="1">
    <citation type="submission" date="2016-10" db="EMBL/GenBank/DDBJ databases">
        <authorList>
            <person name="de Groot N.N."/>
        </authorList>
    </citation>
    <scope>NUCLEOTIDE SEQUENCE [LARGE SCALE GENOMIC DNA]</scope>
    <source>
        <strain evidence="3 4">CPCC 100156</strain>
    </source>
</reference>
<evidence type="ECO:0000256" key="1">
    <source>
        <dbReference type="SAM" id="Phobius"/>
    </source>
</evidence>
<protein>
    <submittedName>
        <fullName evidence="3">Type IV secretion system protein VirB2</fullName>
    </submittedName>
</protein>
<feature type="signal peptide" evidence="2">
    <location>
        <begin position="1"/>
        <end position="28"/>
    </location>
</feature>
<keyword evidence="1" id="KW-0472">Membrane</keyword>
<feature type="transmembrane region" description="Helical" evidence="1">
    <location>
        <begin position="57"/>
        <end position="75"/>
    </location>
</feature>
<keyword evidence="4" id="KW-1185">Reference proteome</keyword>
<dbReference type="InterPro" id="IPR007039">
    <property type="entry name" value="TrbC/VirB2"/>
</dbReference>
<dbReference type="Pfam" id="PF04956">
    <property type="entry name" value="TrbC"/>
    <property type="match status" value="1"/>
</dbReference>
<keyword evidence="1" id="KW-1133">Transmembrane helix</keyword>
<evidence type="ECO:0000256" key="2">
    <source>
        <dbReference type="SAM" id="SignalP"/>
    </source>
</evidence>
<feature type="transmembrane region" description="Helical" evidence="1">
    <location>
        <begin position="82"/>
        <end position="100"/>
    </location>
</feature>
<dbReference type="RefSeq" id="WP_090664976.1">
    <property type="nucleotide sequence ID" value="NZ_FMZX01000027.1"/>
</dbReference>
<accession>A0A1G7BU53</accession>
<dbReference type="EMBL" id="FMZX01000027">
    <property type="protein sequence ID" value="SDE29886.1"/>
    <property type="molecule type" value="Genomic_DNA"/>
</dbReference>
<feature type="chain" id="PRO_5011781067" evidence="2">
    <location>
        <begin position="29"/>
        <end position="108"/>
    </location>
</feature>
<sequence>MRRLALTPARRRSAAVALCAGVMLLAFADPAAAQAAGGNTDLTQFVNNISNLLTGRLGQAIAVVAIGVTGVMAALGAASMRAFGGVLLGVGILFSAGWLVSQLTGGVG</sequence>
<proteinExistence type="predicted"/>
<dbReference type="AlphaFoldDB" id="A0A1G7BU53"/>
<keyword evidence="1" id="KW-0812">Transmembrane</keyword>
<evidence type="ECO:0000313" key="3">
    <source>
        <dbReference type="EMBL" id="SDE29886.1"/>
    </source>
</evidence>
<dbReference type="Proteomes" id="UP000198925">
    <property type="component" value="Unassembled WGS sequence"/>
</dbReference>
<gene>
    <name evidence="3" type="ORF">SAMN04487779_10273</name>
</gene>
<name>A0A1G7BU53_9PROT</name>
<keyword evidence="2" id="KW-0732">Signal</keyword>